<evidence type="ECO:0000313" key="1">
    <source>
        <dbReference type="EMBL" id="SVC56825.1"/>
    </source>
</evidence>
<organism evidence="1">
    <name type="scientific">marine metagenome</name>
    <dbReference type="NCBI Taxonomy" id="408172"/>
    <lineage>
        <taxon>unclassified sequences</taxon>
        <taxon>metagenomes</taxon>
        <taxon>ecological metagenomes</taxon>
    </lineage>
</organism>
<protein>
    <submittedName>
        <fullName evidence="1">Uncharacterized protein</fullName>
    </submittedName>
</protein>
<sequence>MKFVNIIISLGILIAQDPPESFNYIPTNQSGVFQGQATINGNPASGDDWVAAFDEGGNCAGANQIVISNSIVYINLVIYGDDGTSSDVDEGMNGGEEFVLNYGFPPWIPLSNSRKVLTAGTVIMERPWLGVEM</sequence>
<reference evidence="1" key="1">
    <citation type="submission" date="2018-05" db="EMBL/GenBank/DDBJ databases">
        <authorList>
            <person name="Lanie J.A."/>
            <person name="Ng W.-L."/>
            <person name="Kazmierczak K.M."/>
            <person name="Andrzejewski T.M."/>
            <person name="Davidsen T.M."/>
            <person name="Wayne K.J."/>
            <person name="Tettelin H."/>
            <person name="Glass J.I."/>
            <person name="Rusch D."/>
            <person name="Podicherti R."/>
            <person name="Tsui H.-C.T."/>
            <person name="Winkler M.E."/>
        </authorList>
    </citation>
    <scope>NUCLEOTIDE SEQUENCE</scope>
</reference>
<dbReference type="AlphaFoldDB" id="A0A382N905"/>
<feature type="non-terminal residue" evidence="1">
    <location>
        <position position="133"/>
    </location>
</feature>
<proteinExistence type="predicted"/>
<gene>
    <name evidence="1" type="ORF">METZ01_LOCUS309679</name>
</gene>
<dbReference type="EMBL" id="UINC01098365">
    <property type="protein sequence ID" value="SVC56825.1"/>
    <property type="molecule type" value="Genomic_DNA"/>
</dbReference>
<accession>A0A382N905</accession>
<name>A0A382N905_9ZZZZ</name>